<dbReference type="InterPro" id="IPR039121">
    <property type="entry name" value="NUDT19"/>
</dbReference>
<keyword evidence="4" id="KW-0378">Hydrolase</keyword>
<dbReference type="PANTHER" id="PTHR12318">
    <property type="entry name" value="TESTOSTERONE-REGULATED PROTEIN RP2"/>
    <property type="match status" value="1"/>
</dbReference>
<dbReference type="PANTHER" id="PTHR12318:SF0">
    <property type="entry name" value="ACYL-COENZYME A DIPHOSPHATASE NUDT19"/>
    <property type="match status" value="1"/>
</dbReference>
<evidence type="ECO:0000256" key="6">
    <source>
        <dbReference type="ARBA" id="ARBA00023211"/>
    </source>
</evidence>
<feature type="domain" description="Nudix hydrolase" evidence="7">
    <location>
        <begin position="19"/>
        <end position="211"/>
    </location>
</feature>
<organism evidence="8 9">
    <name type="scientific">Pseudoteredinibacter isoporae</name>
    <dbReference type="NCBI Taxonomy" id="570281"/>
    <lineage>
        <taxon>Bacteria</taxon>
        <taxon>Pseudomonadati</taxon>
        <taxon>Pseudomonadota</taxon>
        <taxon>Gammaproteobacteria</taxon>
        <taxon>Cellvibrionales</taxon>
        <taxon>Cellvibrionaceae</taxon>
        <taxon>Pseudoteredinibacter</taxon>
    </lineage>
</organism>
<keyword evidence="3" id="KW-0479">Metal-binding</keyword>
<protein>
    <submittedName>
        <fullName evidence="8">8-oxo-dGTP pyrophosphatase MutT (NUDIX family)</fullName>
    </submittedName>
</protein>
<evidence type="ECO:0000313" key="9">
    <source>
        <dbReference type="Proteomes" id="UP000528457"/>
    </source>
</evidence>
<evidence type="ECO:0000256" key="5">
    <source>
        <dbReference type="ARBA" id="ARBA00022842"/>
    </source>
</evidence>
<evidence type="ECO:0000313" key="8">
    <source>
        <dbReference type="EMBL" id="MBB6521588.1"/>
    </source>
</evidence>
<dbReference type="GO" id="GO:0046872">
    <property type="term" value="F:metal ion binding"/>
    <property type="evidence" value="ECO:0007669"/>
    <property type="project" value="UniProtKB-KW"/>
</dbReference>
<accession>A0A7X0JTS5</accession>
<comment type="cofactor">
    <cofactor evidence="1">
        <name>Mn(2+)</name>
        <dbReference type="ChEBI" id="CHEBI:29035"/>
    </cofactor>
</comment>
<keyword evidence="6" id="KW-0464">Manganese</keyword>
<sequence length="267" mass="30316">MSTQIRGVKADFTQQNTVDAKPSASVILLRSGGDGLELFMLKRNEQLSFSPGLWVFPGGALEQSEAAVIEQGSADEIDAAFKLAAIRETFEESRVLLVKNDQGALPTQEEYQNFYRQHDWPSLGDGFDFSNEISKNHWQADTGSLTHISTWTTPVQAKKRFLTRFYLRFMPEGQMPESDGSETTEARWQKLSELKDLIDQGELKLMFPTEMNISWLSQFQNKETLLEALEEHTPPDVMPRMEKHPEGVMLNIPIEAGYGISQRLMRL</sequence>
<gene>
    <name evidence="8" type="ORF">HNR48_001873</name>
</gene>
<dbReference type="EMBL" id="JACHHT010000002">
    <property type="protein sequence ID" value="MBB6521588.1"/>
    <property type="molecule type" value="Genomic_DNA"/>
</dbReference>
<dbReference type="PROSITE" id="PS51462">
    <property type="entry name" value="NUDIX"/>
    <property type="match status" value="1"/>
</dbReference>
<dbReference type="AlphaFoldDB" id="A0A7X0JTS5"/>
<evidence type="ECO:0000256" key="3">
    <source>
        <dbReference type="ARBA" id="ARBA00022723"/>
    </source>
</evidence>
<keyword evidence="9" id="KW-1185">Reference proteome</keyword>
<dbReference type="RefSeq" id="WP_166844385.1">
    <property type="nucleotide sequence ID" value="NZ_JAAONY010000002.1"/>
</dbReference>
<dbReference type="SUPFAM" id="SSF55811">
    <property type="entry name" value="Nudix"/>
    <property type="match status" value="1"/>
</dbReference>
<dbReference type="InParanoid" id="A0A7X0JTS5"/>
<dbReference type="GO" id="GO:0016818">
    <property type="term" value="F:hydrolase activity, acting on acid anhydrides, in phosphorus-containing anhydrides"/>
    <property type="evidence" value="ECO:0007669"/>
    <property type="project" value="InterPro"/>
</dbReference>
<dbReference type="InterPro" id="IPR015797">
    <property type="entry name" value="NUDIX_hydrolase-like_dom_sf"/>
</dbReference>
<dbReference type="Gene3D" id="3.90.79.10">
    <property type="entry name" value="Nucleoside Triphosphate Pyrophosphohydrolase"/>
    <property type="match status" value="1"/>
</dbReference>
<name>A0A7X0JTS5_9GAMM</name>
<evidence type="ECO:0000259" key="7">
    <source>
        <dbReference type="PROSITE" id="PS51462"/>
    </source>
</evidence>
<comment type="caution">
    <text evidence="8">The sequence shown here is derived from an EMBL/GenBank/DDBJ whole genome shotgun (WGS) entry which is preliminary data.</text>
</comment>
<dbReference type="Proteomes" id="UP000528457">
    <property type="component" value="Unassembled WGS sequence"/>
</dbReference>
<comment type="cofactor">
    <cofactor evidence="2">
        <name>Mg(2+)</name>
        <dbReference type="ChEBI" id="CHEBI:18420"/>
    </cofactor>
</comment>
<dbReference type="Pfam" id="PF00293">
    <property type="entry name" value="NUDIX"/>
    <property type="match status" value="1"/>
</dbReference>
<dbReference type="CDD" id="cd18870">
    <property type="entry name" value="NUDIX_AcylCoAdiphos_Nudt19"/>
    <property type="match status" value="1"/>
</dbReference>
<proteinExistence type="predicted"/>
<evidence type="ECO:0000256" key="1">
    <source>
        <dbReference type="ARBA" id="ARBA00001936"/>
    </source>
</evidence>
<reference evidence="8 9" key="1">
    <citation type="submission" date="2020-08" db="EMBL/GenBank/DDBJ databases">
        <title>Genomic Encyclopedia of Type Strains, Phase IV (KMG-IV): sequencing the most valuable type-strain genomes for metagenomic binning, comparative biology and taxonomic classification.</title>
        <authorList>
            <person name="Goeker M."/>
        </authorList>
    </citation>
    <scope>NUCLEOTIDE SEQUENCE [LARGE SCALE GENOMIC DNA]</scope>
    <source>
        <strain evidence="8 9">DSM 22368</strain>
    </source>
</reference>
<keyword evidence="5" id="KW-0460">Magnesium</keyword>
<dbReference type="InterPro" id="IPR000086">
    <property type="entry name" value="NUDIX_hydrolase_dom"/>
</dbReference>
<evidence type="ECO:0000256" key="4">
    <source>
        <dbReference type="ARBA" id="ARBA00022801"/>
    </source>
</evidence>
<evidence type="ECO:0000256" key="2">
    <source>
        <dbReference type="ARBA" id="ARBA00001946"/>
    </source>
</evidence>